<gene>
    <name evidence="3" type="ORF">YC6258_00441</name>
</gene>
<evidence type="ECO:0000259" key="2">
    <source>
        <dbReference type="PROSITE" id="PS50937"/>
    </source>
</evidence>
<keyword evidence="4" id="KW-1185">Reference proteome</keyword>
<keyword evidence="1" id="KW-0238">DNA-binding</keyword>
<dbReference type="OrthoDB" id="9808480at2"/>
<sequence length="131" mass="15239">MRISQLQKQFGLSANTIRYYESQNMLSPVSRSESGYRVYQQKHIAELQFIIRCKQLGIPQSTVKQMIDTLQRQQPLCQEKRALFEQQVENIEDKIANLVFIRDELRELLLLCDGRHDQHTCSLTSALLAGQ</sequence>
<dbReference type="SUPFAM" id="SSF46955">
    <property type="entry name" value="Putative DNA-binding domain"/>
    <property type="match status" value="1"/>
</dbReference>
<evidence type="ECO:0000256" key="1">
    <source>
        <dbReference type="ARBA" id="ARBA00023125"/>
    </source>
</evidence>
<reference evidence="3 4" key="1">
    <citation type="submission" date="2014-01" db="EMBL/GenBank/DDBJ databases">
        <title>Full genme sequencing of cellulolytic bacterium Gynuella sunshinyii YC6258T gen. nov., sp. nov.</title>
        <authorList>
            <person name="Khan H."/>
            <person name="Chung E.J."/>
            <person name="Chung Y.R."/>
        </authorList>
    </citation>
    <scope>NUCLEOTIDE SEQUENCE [LARGE SCALE GENOMIC DNA]</scope>
    <source>
        <strain evidence="3 4">YC6258</strain>
    </source>
</reference>
<dbReference type="RefSeq" id="WP_044615540.1">
    <property type="nucleotide sequence ID" value="NZ_CP007142.1"/>
</dbReference>
<dbReference type="PROSITE" id="PS50937">
    <property type="entry name" value="HTH_MERR_2"/>
    <property type="match status" value="1"/>
</dbReference>
<dbReference type="InterPro" id="IPR047057">
    <property type="entry name" value="MerR_fam"/>
</dbReference>
<organism evidence="3 4">
    <name type="scientific">Gynuella sunshinyii YC6258</name>
    <dbReference type="NCBI Taxonomy" id="1445510"/>
    <lineage>
        <taxon>Bacteria</taxon>
        <taxon>Pseudomonadati</taxon>
        <taxon>Pseudomonadota</taxon>
        <taxon>Gammaproteobacteria</taxon>
        <taxon>Oceanospirillales</taxon>
        <taxon>Saccharospirillaceae</taxon>
        <taxon>Gynuella</taxon>
    </lineage>
</organism>
<dbReference type="InterPro" id="IPR009061">
    <property type="entry name" value="DNA-bd_dom_put_sf"/>
</dbReference>
<name>A0A0C5VE47_9GAMM</name>
<dbReference type="PANTHER" id="PTHR30204">
    <property type="entry name" value="REDOX-CYCLING DRUG-SENSING TRANSCRIPTIONAL ACTIVATOR SOXR"/>
    <property type="match status" value="1"/>
</dbReference>
<dbReference type="SMART" id="SM00422">
    <property type="entry name" value="HTH_MERR"/>
    <property type="match status" value="1"/>
</dbReference>
<dbReference type="KEGG" id="gsn:YC6258_00441"/>
<evidence type="ECO:0000313" key="3">
    <source>
        <dbReference type="EMBL" id="AJQ92491.1"/>
    </source>
</evidence>
<protein>
    <submittedName>
        <fullName evidence="3">Putative transcriptional regulator</fullName>
    </submittedName>
</protein>
<dbReference type="GO" id="GO:0003677">
    <property type="term" value="F:DNA binding"/>
    <property type="evidence" value="ECO:0007669"/>
    <property type="project" value="UniProtKB-KW"/>
</dbReference>
<dbReference type="EMBL" id="CP007142">
    <property type="protein sequence ID" value="AJQ92491.1"/>
    <property type="molecule type" value="Genomic_DNA"/>
</dbReference>
<dbReference type="Gene3D" id="1.10.1660.10">
    <property type="match status" value="1"/>
</dbReference>
<proteinExistence type="predicted"/>
<dbReference type="HOGENOM" id="CLU_060077_2_0_6"/>
<dbReference type="PRINTS" id="PR00040">
    <property type="entry name" value="HTHMERR"/>
</dbReference>
<feature type="domain" description="HTH merR-type" evidence="2">
    <location>
        <begin position="1"/>
        <end position="69"/>
    </location>
</feature>
<dbReference type="GO" id="GO:0003700">
    <property type="term" value="F:DNA-binding transcription factor activity"/>
    <property type="evidence" value="ECO:0007669"/>
    <property type="project" value="InterPro"/>
</dbReference>
<dbReference type="PANTHER" id="PTHR30204:SF92">
    <property type="entry name" value="HTH-TYPE TRANSCRIPTIONAL REGULATOR ZNTR"/>
    <property type="match status" value="1"/>
</dbReference>
<dbReference type="InterPro" id="IPR000551">
    <property type="entry name" value="MerR-type_HTH_dom"/>
</dbReference>
<dbReference type="Pfam" id="PF13411">
    <property type="entry name" value="MerR_1"/>
    <property type="match status" value="1"/>
</dbReference>
<dbReference type="AlphaFoldDB" id="A0A0C5VE47"/>
<dbReference type="Proteomes" id="UP000032266">
    <property type="component" value="Chromosome"/>
</dbReference>
<dbReference type="STRING" id="1445510.YC6258_00441"/>
<evidence type="ECO:0000313" key="4">
    <source>
        <dbReference type="Proteomes" id="UP000032266"/>
    </source>
</evidence>
<accession>A0A0C5VE47</accession>